<dbReference type="CDD" id="cd00067">
    <property type="entry name" value="GAL4"/>
    <property type="match status" value="1"/>
</dbReference>
<proteinExistence type="predicted"/>
<dbReference type="InterPro" id="IPR001138">
    <property type="entry name" value="Zn2Cys6_DnaBD"/>
</dbReference>
<dbReference type="SMART" id="SM00066">
    <property type="entry name" value="GAL4"/>
    <property type="match status" value="1"/>
</dbReference>
<dbReference type="OrthoDB" id="416217at2759"/>
<dbReference type="Proteomes" id="UP000053259">
    <property type="component" value="Unassembled WGS sequence"/>
</dbReference>
<dbReference type="InterPro" id="IPR036864">
    <property type="entry name" value="Zn2-C6_fun-type_DNA-bd_sf"/>
</dbReference>
<dbReference type="AlphaFoldDB" id="A0A0D1XDX8"/>
<evidence type="ECO:0000259" key="2">
    <source>
        <dbReference type="PROSITE" id="PS50048"/>
    </source>
</evidence>
<dbReference type="InterPro" id="IPR053157">
    <property type="entry name" value="Sterol_Uptake_Regulator"/>
</dbReference>
<name>A0A0D1XDX8_9PEZI</name>
<dbReference type="GO" id="GO:0008270">
    <property type="term" value="F:zinc ion binding"/>
    <property type="evidence" value="ECO:0007669"/>
    <property type="project" value="InterPro"/>
</dbReference>
<organism evidence="3 4">
    <name type="scientific">Verruconis gallopava</name>
    <dbReference type="NCBI Taxonomy" id="253628"/>
    <lineage>
        <taxon>Eukaryota</taxon>
        <taxon>Fungi</taxon>
        <taxon>Dikarya</taxon>
        <taxon>Ascomycota</taxon>
        <taxon>Pezizomycotina</taxon>
        <taxon>Dothideomycetes</taxon>
        <taxon>Pleosporomycetidae</taxon>
        <taxon>Venturiales</taxon>
        <taxon>Sympoventuriaceae</taxon>
        <taxon>Verruconis</taxon>
    </lineage>
</organism>
<dbReference type="EMBL" id="KN847564">
    <property type="protein sequence ID" value="KIW00401.1"/>
    <property type="molecule type" value="Genomic_DNA"/>
</dbReference>
<dbReference type="InParanoid" id="A0A0D1XDX8"/>
<dbReference type="VEuPathDB" id="FungiDB:PV09_08110"/>
<feature type="domain" description="Zn(2)-C6 fungal-type" evidence="2">
    <location>
        <begin position="42"/>
        <end position="72"/>
    </location>
</feature>
<keyword evidence="4" id="KW-1185">Reference proteome</keyword>
<gene>
    <name evidence="3" type="ORF">PV09_08110</name>
</gene>
<dbReference type="Pfam" id="PF00172">
    <property type="entry name" value="Zn_clus"/>
    <property type="match status" value="1"/>
</dbReference>
<evidence type="ECO:0000313" key="4">
    <source>
        <dbReference type="Proteomes" id="UP000053259"/>
    </source>
</evidence>
<dbReference type="HOGENOM" id="CLU_024934_9_3_1"/>
<dbReference type="PANTHER" id="PTHR47784:SF9">
    <property type="entry name" value="ZN(II)2CYS6 TRANSCRIPTION FACTOR (EUROFUNG)"/>
    <property type="match status" value="1"/>
</dbReference>
<reference evidence="3 4" key="1">
    <citation type="submission" date="2015-01" db="EMBL/GenBank/DDBJ databases">
        <title>The Genome Sequence of Ochroconis gallopava CBS43764.</title>
        <authorList>
            <consortium name="The Broad Institute Genomics Platform"/>
            <person name="Cuomo C."/>
            <person name="de Hoog S."/>
            <person name="Gorbushina A."/>
            <person name="Stielow B."/>
            <person name="Teixiera M."/>
            <person name="Abouelleil A."/>
            <person name="Chapman S.B."/>
            <person name="Priest M."/>
            <person name="Young S.K."/>
            <person name="Wortman J."/>
            <person name="Nusbaum C."/>
            <person name="Birren B."/>
        </authorList>
    </citation>
    <scope>NUCLEOTIDE SEQUENCE [LARGE SCALE GENOMIC DNA]</scope>
    <source>
        <strain evidence="3 4">CBS 43764</strain>
    </source>
</reference>
<protein>
    <recommendedName>
        <fullName evidence="2">Zn(2)-C6 fungal-type domain-containing protein</fullName>
    </recommendedName>
</protein>
<dbReference type="STRING" id="253628.A0A0D1XDX8"/>
<dbReference type="SUPFAM" id="SSF57701">
    <property type="entry name" value="Zn2/Cys6 DNA-binding domain"/>
    <property type="match status" value="1"/>
</dbReference>
<evidence type="ECO:0000313" key="3">
    <source>
        <dbReference type="EMBL" id="KIW00401.1"/>
    </source>
</evidence>
<dbReference type="InterPro" id="IPR021858">
    <property type="entry name" value="Fun_TF"/>
</dbReference>
<keyword evidence="1" id="KW-0539">Nucleus</keyword>
<dbReference type="PANTHER" id="PTHR47784">
    <property type="entry name" value="STEROL UPTAKE CONTROL PROTEIN 2"/>
    <property type="match status" value="1"/>
</dbReference>
<dbReference type="GO" id="GO:0001228">
    <property type="term" value="F:DNA-binding transcription activator activity, RNA polymerase II-specific"/>
    <property type="evidence" value="ECO:0007669"/>
    <property type="project" value="TreeGrafter"/>
</dbReference>
<sequence>MAPQTGVQVFRVALRTKPNENRDAKQVPTYRARRTHKKSRGGCLACKDKHKKCDEIRPRCSACSKRDSYCRYPDDERQQGSGSSKALIPRPSIDGQRLKFTTPFVLLHTGQHTEHDLLLLDHFVKSTTKDLQGQNATFVYATKALELAKEKSYLMHAAIAQAACHLNQLNPDDPKFRMAEAFHTQLASRGLCEAVNRINGLKDSDAVLTTAMLVNGISFCSAEYRDDEFVPQWWWLRVQLGLRELLARTSPYHSESMWKSLFDASDSFQICEPPTNDLAQRIADFCGISDSSTAENCVYFEPVRWLWPIVTRPPRKKYLLLYLRFIGSITNEFVDLLEARDEKALLIFGHWLALMCSINEWWSVRRTRRECWKICDFLLNKLRGPDLELLEFPAQACGYL</sequence>
<accession>A0A0D1XDX8</accession>
<dbReference type="GeneID" id="27316083"/>
<dbReference type="RefSeq" id="XP_016210270.1">
    <property type="nucleotide sequence ID" value="XM_016361964.1"/>
</dbReference>
<dbReference type="PROSITE" id="PS00463">
    <property type="entry name" value="ZN2_CY6_FUNGAL_1"/>
    <property type="match status" value="1"/>
</dbReference>
<dbReference type="Pfam" id="PF11951">
    <property type="entry name" value="Fungal_trans_2"/>
    <property type="match status" value="1"/>
</dbReference>
<evidence type="ECO:0000256" key="1">
    <source>
        <dbReference type="ARBA" id="ARBA00023242"/>
    </source>
</evidence>
<dbReference type="Gene3D" id="4.10.240.10">
    <property type="entry name" value="Zn(2)-C6 fungal-type DNA-binding domain"/>
    <property type="match status" value="1"/>
</dbReference>
<dbReference type="PROSITE" id="PS50048">
    <property type="entry name" value="ZN2_CY6_FUNGAL_2"/>
    <property type="match status" value="1"/>
</dbReference>